<dbReference type="PANTHER" id="PTHR43461">
    <property type="entry name" value="TRANSMEMBRANE PROTEIN 256"/>
    <property type="match status" value="1"/>
</dbReference>
<feature type="transmembrane region" description="Helical" evidence="6">
    <location>
        <begin position="48"/>
        <end position="65"/>
    </location>
</feature>
<keyword evidence="7" id="KW-0732">Signal</keyword>
<dbReference type="PANTHER" id="PTHR43461:SF1">
    <property type="entry name" value="TRANSMEMBRANE PROTEIN 256"/>
    <property type="match status" value="1"/>
</dbReference>
<evidence type="ECO:0000256" key="3">
    <source>
        <dbReference type="ARBA" id="ARBA00022692"/>
    </source>
</evidence>
<evidence type="ECO:0000256" key="6">
    <source>
        <dbReference type="SAM" id="Phobius"/>
    </source>
</evidence>
<accession>A0ABV9T5R4</accession>
<comment type="caution">
    <text evidence="8">The sequence shown here is derived from an EMBL/GenBank/DDBJ whole genome shotgun (WGS) entry which is preliminary data.</text>
</comment>
<feature type="transmembrane region" description="Helical" evidence="6">
    <location>
        <begin position="103"/>
        <end position="122"/>
    </location>
</feature>
<evidence type="ECO:0000256" key="1">
    <source>
        <dbReference type="ARBA" id="ARBA00004141"/>
    </source>
</evidence>
<dbReference type="Proteomes" id="UP001595818">
    <property type="component" value="Unassembled WGS sequence"/>
</dbReference>
<gene>
    <name evidence="8" type="ORF">ACFPFU_18800</name>
</gene>
<keyword evidence="4 6" id="KW-1133">Transmembrane helix</keyword>
<keyword evidence="5 6" id="KW-0472">Membrane</keyword>
<evidence type="ECO:0000256" key="7">
    <source>
        <dbReference type="SAM" id="SignalP"/>
    </source>
</evidence>
<feature type="signal peptide" evidence="7">
    <location>
        <begin position="1"/>
        <end position="27"/>
    </location>
</feature>
<evidence type="ECO:0000313" key="8">
    <source>
        <dbReference type="EMBL" id="MFC4873759.1"/>
    </source>
</evidence>
<keyword evidence="9" id="KW-1185">Reference proteome</keyword>
<evidence type="ECO:0000256" key="5">
    <source>
        <dbReference type="ARBA" id="ARBA00023136"/>
    </source>
</evidence>
<dbReference type="RefSeq" id="WP_377066936.1">
    <property type="nucleotide sequence ID" value="NZ_JBHSJJ010000012.1"/>
</dbReference>
<reference evidence="9" key="1">
    <citation type="journal article" date="2019" name="Int. J. Syst. Evol. Microbiol.">
        <title>The Global Catalogue of Microorganisms (GCM) 10K type strain sequencing project: providing services to taxonomists for standard genome sequencing and annotation.</title>
        <authorList>
            <consortium name="The Broad Institute Genomics Platform"/>
            <consortium name="The Broad Institute Genome Sequencing Center for Infectious Disease"/>
            <person name="Wu L."/>
            <person name="Ma J."/>
        </authorList>
    </citation>
    <scope>NUCLEOTIDE SEQUENCE [LARGE SCALE GENOMIC DNA]</scope>
    <source>
        <strain evidence="9">CGMCC 4.7466</strain>
    </source>
</reference>
<sequence>MTYYNCIRIAAVLGALAVAFGAFGAHALANLLEEQGREDTYDTAVKYHFYHSLAVLMTGILIYLFPDSRKLKISAWLFLFGIVVFSGSLYLLCLSGITWLGAITPLGGTAFIIGWLFLFLGIKFKQQ</sequence>
<evidence type="ECO:0000313" key="9">
    <source>
        <dbReference type="Proteomes" id="UP001595818"/>
    </source>
</evidence>
<dbReference type="Pfam" id="PF04241">
    <property type="entry name" value="DUF423"/>
    <property type="match status" value="1"/>
</dbReference>
<keyword evidence="3 6" id="KW-0812">Transmembrane</keyword>
<comment type="subcellular location">
    <subcellularLocation>
        <location evidence="1">Membrane</location>
        <topology evidence="1">Multi-pass membrane protein</topology>
    </subcellularLocation>
</comment>
<dbReference type="InterPro" id="IPR006696">
    <property type="entry name" value="DUF423"/>
</dbReference>
<dbReference type="EMBL" id="JBHSJJ010000012">
    <property type="protein sequence ID" value="MFC4873759.1"/>
    <property type="molecule type" value="Genomic_DNA"/>
</dbReference>
<evidence type="ECO:0000256" key="4">
    <source>
        <dbReference type="ARBA" id="ARBA00022989"/>
    </source>
</evidence>
<organism evidence="8 9">
    <name type="scientific">Negadavirga shengliensis</name>
    <dbReference type="NCBI Taxonomy" id="1389218"/>
    <lineage>
        <taxon>Bacteria</taxon>
        <taxon>Pseudomonadati</taxon>
        <taxon>Bacteroidota</taxon>
        <taxon>Cytophagia</taxon>
        <taxon>Cytophagales</taxon>
        <taxon>Cyclobacteriaceae</taxon>
        <taxon>Negadavirga</taxon>
    </lineage>
</organism>
<feature type="chain" id="PRO_5045338096" evidence="7">
    <location>
        <begin position="28"/>
        <end position="127"/>
    </location>
</feature>
<comment type="similarity">
    <text evidence="2">Belongs to the UPF0382 family.</text>
</comment>
<feature type="transmembrane region" description="Helical" evidence="6">
    <location>
        <begin position="77"/>
        <end position="97"/>
    </location>
</feature>
<name>A0ABV9T5R4_9BACT</name>
<proteinExistence type="inferred from homology"/>
<protein>
    <submittedName>
        <fullName evidence="8">DUF423 domain-containing protein</fullName>
    </submittedName>
</protein>
<evidence type="ECO:0000256" key="2">
    <source>
        <dbReference type="ARBA" id="ARBA00009694"/>
    </source>
</evidence>